<dbReference type="EMBL" id="CP017556">
    <property type="protein sequence ID" value="AOW04459.1"/>
    <property type="molecule type" value="Genomic_DNA"/>
</dbReference>
<evidence type="ECO:0000256" key="10">
    <source>
        <dbReference type="ARBA" id="ARBA00023277"/>
    </source>
</evidence>
<feature type="compositionally biased region" description="Low complexity" evidence="13">
    <location>
        <begin position="535"/>
        <end position="571"/>
    </location>
</feature>
<evidence type="ECO:0000256" key="5">
    <source>
        <dbReference type="ARBA" id="ARBA00022669"/>
    </source>
</evidence>
<comment type="catalytic activity">
    <reaction evidence="1">
        <text>Random endo-hydrolysis of N-acetyl-beta-D-glucosaminide (1-&gt;4)-beta-linkages in chitin and chitodextrins.</text>
        <dbReference type="EC" id="3.2.1.14"/>
    </reaction>
</comment>
<evidence type="ECO:0000256" key="2">
    <source>
        <dbReference type="ARBA" id="ARBA00004613"/>
    </source>
</evidence>
<keyword evidence="12" id="KW-0624">Polysaccharide degradation</keyword>
<protein>
    <recommendedName>
        <fullName evidence="3">chitinase</fullName>
        <ecNumber evidence="3">3.2.1.14</ecNumber>
    </recommendedName>
</protein>
<feature type="compositionally biased region" description="Polar residues" evidence="13">
    <location>
        <begin position="521"/>
        <end position="530"/>
    </location>
</feature>
<dbReference type="PANTHER" id="PTHR45708:SF49">
    <property type="entry name" value="ENDOCHITINASE"/>
    <property type="match status" value="1"/>
</dbReference>
<dbReference type="Gene3D" id="3.20.20.80">
    <property type="entry name" value="Glycosidases"/>
    <property type="match status" value="1"/>
</dbReference>
<evidence type="ECO:0000256" key="13">
    <source>
        <dbReference type="SAM" id="MobiDB-lite"/>
    </source>
</evidence>
<evidence type="ECO:0000256" key="4">
    <source>
        <dbReference type="ARBA" id="ARBA00022525"/>
    </source>
</evidence>
<feature type="region of interest" description="Disordered" evidence="13">
    <location>
        <begin position="515"/>
        <end position="725"/>
    </location>
</feature>
<feature type="compositionally biased region" description="Polar residues" evidence="13">
    <location>
        <begin position="665"/>
        <end position="677"/>
    </location>
</feature>
<dbReference type="InterPro" id="IPR050542">
    <property type="entry name" value="Glycosyl_Hydrlase18_Chitinase"/>
</dbReference>
<proteinExistence type="predicted"/>
<organism evidence="16 17">
    <name type="scientific">Yarrowia lipolytica</name>
    <name type="common">Candida lipolytica</name>
    <dbReference type="NCBI Taxonomy" id="4952"/>
    <lineage>
        <taxon>Eukaryota</taxon>
        <taxon>Fungi</taxon>
        <taxon>Dikarya</taxon>
        <taxon>Ascomycota</taxon>
        <taxon>Saccharomycotina</taxon>
        <taxon>Dipodascomycetes</taxon>
        <taxon>Dipodascales</taxon>
        <taxon>Dipodascales incertae sedis</taxon>
        <taxon>Yarrowia</taxon>
    </lineage>
</organism>
<dbReference type="KEGG" id="yli:2910328"/>
<dbReference type="GO" id="GO:0000272">
    <property type="term" value="P:polysaccharide catabolic process"/>
    <property type="evidence" value="ECO:0007669"/>
    <property type="project" value="UniProtKB-KW"/>
</dbReference>
<evidence type="ECO:0000256" key="6">
    <source>
        <dbReference type="ARBA" id="ARBA00022729"/>
    </source>
</evidence>
<dbReference type="GO" id="GO:0008061">
    <property type="term" value="F:chitin binding"/>
    <property type="evidence" value="ECO:0007669"/>
    <property type="project" value="UniProtKB-KW"/>
</dbReference>
<feature type="compositionally biased region" description="Low complexity" evidence="13">
    <location>
        <begin position="368"/>
        <end position="400"/>
    </location>
</feature>
<dbReference type="InterPro" id="IPR001223">
    <property type="entry name" value="Glyco_hydro18_cat"/>
</dbReference>
<dbReference type="AlphaFoldDB" id="A0A1D8NFP7"/>
<dbReference type="PROSITE" id="PS51910">
    <property type="entry name" value="GH18_2"/>
    <property type="match status" value="1"/>
</dbReference>
<feature type="region of interest" description="Disordered" evidence="13">
    <location>
        <begin position="794"/>
        <end position="895"/>
    </location>
</feature>
<dbReference type="FunFam" id="3.20.20.80:FF:000125">
    <property type="entry name" value="CTS1p Endochitinase"/>
    <property type="match status" value="1"/>
</dbReference>
<sequence>MKFSTIANFGASLMSLATSVAAFDPAGSNNVVLYWGQASAGSQEPLGSYCESNAADVYVVSFLNSFNGNGDLTLTISGCNDNFAGGLANCPAIAADIKKCQSLGKKVFISLGGAVGSYGFTSDAGGANFADTLWNTFGGGTAAERPFGDAIVDGYDLDIENQQQMGYVALVKRLREHFASSSGQYYISATPQCPYPDASVGEALAGADIDFAYVQFYNNYCGVNNPGQFNFDTWDNFAKTVSPNKNIKIYLGVPGAVSAASTGYIDGATLKSYVDKVKQYSSFGGIMMWDASQAFLNKEGGVSYAQIAKNALGGAGPVVSVASTPVVSVASSSAWAPSSASVWTPESSSAPAPAPWAPSSAPAPAPWAPSSAPAPGAPAPAVSSPAPWAPSSAPAPAPVSTHTPDNGMWKPENGPSVVSSLAAPSGPVFAAESGSVESGVEADTTVTEQHTVTSVGETVTTTVPTAVETSEISSAAEAAAETSSIPESSPSSSKAKHTVYHTTIESVYIDTTVVNVPGPSPTSEGVSTSEGVAEGVVPSSGASPSSASPSGASPSVSPSSVASLAAPSNPAFAAESGEIKNKSENAASGTSSVAGAPSSAAGPALSASPAPSSSAELTTTTTSSVFTTKTLTGTTVSVSGEAAAEETSESSAETPEASQTSESAPVSSETAVETTPISSEAAAAVETGASAPASSTPASSTPAPASSAPVSSAPAPAPAPSKVSKVAPSDLLSQATTVSASATAATISLADSAPQKTISPESAHPPCDGKQGNDLAKCLNGIYGNQEVISKLSVQDKQKPVPTDAAASEAAAPTGGATASEASPSPASPTDAGKPAEKPAEKPADKPAEDPAEKPATSSAASSAASASAPTSAADKPSSDTPSTSKPLADSGCTEGEVGCSPAGEFIMCNFNKWVHFACPPTTTCFAIASGKNAVVGCNYIDAPIPLIKRSDQSLISHRPPPTLQQRRQNNVDVFAMLK</sequence>
<dbReference type="InterPro" id="IPR045321">
    <property type="entry name" value="Cts1-like"/>
</dbReference>
<keyword evidence="5" id="KW-0147">Chitin-binding</keyword>
<feature type="compositionally biased region" description="Low complexity" evidence="13">
    <location>
        <begin position="586"/>
        <end position="642"/>
    </location>
</feature>
<reference evidence="16 17" key="1">
    <citation type="journal article" date="2016" name="PLoS ONE">
        <title>Sequence Assembly of Yarrowia lipolytica Strain W29/CLIB89 Shows Transposable Element Diversity.</title>
        <authorList>
            <person name="Magnan C."/>
            <person name="Yu J."/>
            <person name="Chang I."/>
            <person name="Jahn E."/>
            <person name="Kanomata Y."/>
            <person name="Wu J."/>
            <person name="Zeller M."/>
            <person name="Oakes M."/>
            <person name="Baldi P."/>
            <person name="Sandmeyer S."/>
        </authorList>
    </citation>
    <scope>NUCLEOTIDE SEQUENCE [LARGE SCALE GENOMIC DNA]</scope>
    <source>
        <strain evidence="17">CLIB89(W29)</strain>
    </source>
</reference>
<evidence type="ECO:0000256" key="11">
    <source>
        <dbReference type="ARBA" id="ARBA00023295"/>
    </source>
</evidence>
<dbReference type="GeneID" id="2910328"/>
<dbReference type="InterPro" id="IPR017853">
    <property type="entry name" value="GH"/>
</dbReference>
<evidence type="ECO:0000256" key="14">
    <source>
        <dbReference type="SAM" id="SignalP"/>
    </source>
</evidence>
<evidence type="ECO:0000313" key="16">
    <source>
        <dbReference type="EMBL" id="AOW04459.1"/>
    </source>
</evidence>
<accession>A0A1D8NFP7</accession>
<evidence type="ECO:0000259" key="15">
    <source>
        <dbReference type="PROSITE" id="PS51910"/>
    </source>
</evidence>
<feature type="region of interest" description="Disordered" evidence="13">
    <location>
        <begin position="750"/>
        <end position="777"/>
    </location>
</feature>
<feature type="region of interest" description="Disordered" evidence="13">
    <location>
        <begin position="339"/>
        <end position="454"/>
    </location>
</feature>
<evidence type="ECO:0000313" key="17">
    <source>
        <dbReference type="Proteomes" id="UP000182444"/>
    </source>
</evidence>
<comment type="subcellular location">
    <subcellularLocation>
        <location evidence="2">Secreted</location>
    </subcellularLocation>
</comment>
<evidence type="ECO:0000256" key="3">
    <source>
        <dbReference type="ARBA" id="ARBA00012729"/>
    </source>
</evidence>
<feature type="compositionally biased region" description="Low complexity" evidence="13">
    <location>
        <begin position="339"/>
        <end position="351"/>
    </location>
</feature>
<gene>
    <name evidence="16" type="ORF">YALI1_D28351g</name>
</gene>
<evidence type="ECO:0000256" key="1">
    <source>
        <dbReference type="ARBA" id="ARBA00000822"/>
    </source>
</evidence>
<dbReference type="OMA" id="NGPYIAM"/>
<feature type="domain" description="GH18" evidence="15">
    <location>
        <begin position="29"/>
        <end position="315"/>
    </location>
</feature>
<dbReference type="eggNOG" id="KOG4701">
    <property type="taxonomic scope" value="Eukaryota"/>
</dbReference>
<feature type="compositionally biased region" description="Low complexity" evidence="13">
    <location>
        <begin position="678"/>
        <end position="725"/>
    </location>
</feature>
<feature type="compositionally biased region" description="Low complexity" evidence="13">
    <location>
        <begin position="805"/>
        <end position="833"/>
    </location>
</feature>
<dbReference type="CDD" id="cd02877">
    <property type="entry name" value="GH18_hevamine_XipI_class_III"/>
    <property type="match status" value="1"/>
</dbReference>
<keyword evidence="11" id="KW-0326">Glycosidase</keyword>
<dbReference type="GO" id="GO:0008843">
    <property type="term" value="F:endochitinase activity"/>
    <property type="evidence" value="ECO:0007669"/>
    <property type="project" value="UniProtKB-EC"/>
</dbReference>
<keyword evidence="4" id="KW-0964">Secreted</keyword>
<feature type="signal peptide" evidence="14">
    <location>
        <begin position="1"/>
        <end position="22"/>
    </location>
</feature>
<name>A0A1D8NFP7_YARLL</name>
<keyword evidence="7" id="KW-0378">Hydrolase</keyword>
<evidence type="ECO:0000256" key="8">
    <source>
        <dbReference type="ARBA" id="ARBA00023024"/>
    </source>
</evidence>
<dbReference type="VEuPathDB" id="FungiDB:YALI0_D22396g"/>
<keyword evidence="6 14" id="KW-0732">Signal</keyword>
<keyword evidence="9" id="KW-0325">Glycoprotein</keyword>
<dbReference type="GO" id="GO:0006032">
    <property type="term" value="P:chitin catabolic process"/>
    <property type="evidence" value="ECO:0007669"/>
    <property type="project" value="UniProtKB-KW"/>
</dbReference>
<feature type="compositionally biased region" description="Low complexity" evidence="13">
    <location>
        <begin position="649"/>
        <end position="664"/>
    </location>
</feature>
<evidence type="ECO:0000256" key="7">
    <source>
        <dbReference type="ARBA" id="ARBA00022801"/>
    </source>
</evidence>
<dbReference type="PANTHER" id="PTHR45708">
    <property type="entry name" value="ENDOCHITINASE"/>
    <property type="match status" value="1"/>
</dbReference>
<feature type="region of interest" description="Disordered" evidence="13">
    <location>
        <begin position="472"/>
        <end position="497"/>
    </location>
</feature>
<evidence type="ECO:0000256" key="9">
    <source>
        <dbReference type="ARBA" id="ARBA00023180"/>
    </source>
</evidence>
<dbReference type="EC" id="3.2.1.14" evidence="3"/>
<dbReference type="VEuPathDB" id="FungiDB:YALI1_D28351g"/>
<dbReference type="GO" id="GO:0005576">
    <property type="term" value="C:extracellular region"/>
    <property type="evidence" value="ECO:0007669"/>
    <property type="project" value="UniProtKB-SubCell"/>
</dbReference>
<dbReference type="Pfam" id="PF00704">
    <property type="entry name" value="Glyco_hydro_18"/>
    <property type="match status" value="1"/>
</dbReference>
<feature type="compositionally biased region" description="Low complexity" evidence="13">
    <location>
        <begin position="854"/>
        <end position="887"/>
    </location>
</feature>
<feature type="compositionally biased region" description="Basic and acidic residues" evidence="13">
    <location>
        <begin position="834"/>
        <end position="853"/>
    </location>
</feature>
<keyword evidence="10" id="KW-0119">Carbohydrate metabolism</keyword>
<dbReference type="SUPFAM" id="SSF51445">
    <property type="entry name" value="(Trans)glycosidases"/>
    <property type="match status" value="1"/>
</dbReference>
<dbReference type="Proteomes" id="UP000182444">
    <property type="component" value="Chromosome 1D"/>
</dbReference>
<feature type="chain" id="PRO_5030026684" description="chitinase" evidence="14">
    <location>
        <begin position="23"/>
        <end position="979"/>
    </location>
</feature>
<evidence type="ECO:0000256" key="12">
    <source>
        <dbReference type="ARBA" id="ARBA00023326"/>
    </source>
</evidence>
<keyword evidence="8" id="KW-0146">Chitin degradation</keyword>
<feature type="compositionally biased region" description="Pro residues" evidence="13">
    <location>
        <begin position="352"/>
        <end position="367"/>
    </location>
</feature>
<dbReference type="RefSeq" id="XP_503149.3">
    <property type="nucleotide sequence ID" value="XM_503149.3"/>
</dbReference>
<feature type="compositionally biased region" description="Low complexity" evidence="13">
    <location>
        <begin position="472"/>
        <end position="493"/>
    </location>
</feature>